<sequence>MDSNATYTLKVIAGGVLVMSLVFSFLEKWFEPTYMVSEKPKFPDWMGWVTWCFAAVAAITYIAIDVLSAP</sequence>
<keyword evidence="1" id="KW-0812">Transmembrane</keyword>
<gene>
    <name evidence="2" type="ORF">H4W19_03465</name>
</gene>
<feature type="transmembrane region" description="Helical" evidence="1">
    <location>
        <begin position="45"/>
        <end position="64"/>
    </location>
</feature>
<keyword evidence="3" id="KW-1185">Reference proteome</keyword>
<keyword evidence="1" id="KW-0472">Membrane</keyword>
<evidence type="ECO:0000313" key="3">
    <source>
        <dbReference type="Proteomes" id="UP000515506"/>
    </source>
</evidence>
<feature type="transmembrane region" description="Helical" evidence="1">
    <location>
        <begin position="7"/>
        <end position="25"/>
    </location>
</feature>
<accession>A0ABX6RC97</accession>
<dbReference type="Proteomes" id="UP000515506">
    <property type="component" value="Chromosome"/>
</dbReference>
<reference evidence="2 3" key="1">
    <citation type="submission" date="2020-08" db="EMBL/GenBank/DDBJ databases">
        <title>Streptomycin resistant and MDR strain, P. mexicana.</title>
        <authorList>
            <person name="Ganesh-kumar S."/>
            <person name="Zhe T."/>
            <person name="Yu Z."/>
            <person name="Min Y."/>
        </authorList>
    </citation>
    <scope>NUCLEOTIDE SEQUENCE [LARGE SCALE GENOMIC DNA]</scope>
    <source>
        <strain evidence="2 3">GTZY</strain>
    </source>
</reference>
<name>A0ABX6RC97_PSEMX</name>
<protein>
    <submittedName>
        <fullName evidence="2">Uncharacterized protein</fullName>
    </submittedName>
</protein>
<proteinExistence type="predicted"/>
<organism evidence="2 3">
    <name type="scientific">Pseudoxanthomonas mexicana</name>
    <dbReference type="NCBI Taxonomy" id="128785"/>
    <lineage>
        <taxon>Bacteria</taxon>
        <taxon>Pseudomonadati</taxon>
        <taxon>Pseudomonadota</taxon>
        <taxon>Gammaproteobacteria</taxon>
        <taxon>Lysobacterales</taxon>
        <taxon>Lysobacteraceae</taxon>
        <taxon>Pseudoxanthomonas</taxon>
    </lineage>
</organism>
<dbReference type="EMBL" id="CP060028">
    <property type="protein sequence ID" value="QND80870.1"/>
    <property type="molecule type" value="Genomic_DNA"/>
</dbReference>
<evidence type="ECO:0000313" key="2">
    <source>
        <dbReference type="EMBL" id="QND80870.1"/>
    </source>
</evidence>
<evidence type="ECO:0000256" key="1">
    <source>
        <dbReference type="SAM" id="Phobius"/>
    </source>
</evidence>
<keyword evidence="1" id="KW-1133">Transmembrane helix</keyword>
<dbReference type="RefSeq" id="WP_185896044.1">
    <property type="nucleotide sequence ID" value="NZ_CP060028.1"/>
</dbReference>